<organism evidence="2 3">
    <name type="scientific">Nocardioides aquiterrae</name>
    <dbReference type="NCBI Taxonomy" id="203799"/>
    <lineage>
        <taxon>Bacteria</taxon>
        <taxon>Bacillati</taxon>
        <taxon>Actinomycetota</taxon>
        <taxon>Actinomycetes</taxon>
        <taxon>Propionibacteriales</taxon>
        <taxon>Nocardioidaceae</taxon>
        <taxon>Nocardioides</taxon>
    </lineage>
</organism>
<keyword evidence="3" id="KW-1185">Reference proteome</keyword>
<evidence type="ECO:0000256" key="1">
    <source>
        <dbReference type="SAM" id="MobiDB-lite"/>
    </source>
</evidence>
<comment type="caution">
    <text evidence="2">The sequence shown here is derived from an EMBL/GenBank/DDBJ whole genome shotgun (WGS) entry which is preliminary data.</text>
</comment>
<protein>
    <submittedName>
        <fullName evidence="2">Uncharacterized protein</fullName>
    </submittedName>
</protein>
<evidence type="ECO:0000313" key="3">
    <source>
        <dbReference type="Proteomes" id="UP001499979"/>
    </source>
</evidence>
<accession>A0ABN1U9N6</accession>
<proteinExistence type="predicted"/>
<gene>
    <name evidence="2" type="ORF">GCM10009606_07710</name>
</gene>
<name>A0ABN1U9N6_9ACTN</name>
<feature type="region of interest" description="Disordered" evidence="1">
    <location>
        <begin position="77"/>
        <end position="101"/>
    </location>
</feature>
<sequence length="101" mass="9650">MVSRFAMVTNWLSGKGAGAEDWGCDVDFASGATGLIHPHGGDGECDAGVGVDQGVGGPEIPCADLLGGEAGVSGGVGHGSSFGWAGGGPDSGLGPPPEELG</sequence>
<reference evidence="2 3" key="1">
    <citation type="journal article" date="2019" name="Int. J. Syst. Evol. Microbiol.">
        <title>The Global Catalogue of Microorganisms (GCM) 10K type strain sequencing project: providing services to taxonomists for standard genome sequencing and annotation.</title>
        <authorList>
            <consortium name="The Broad Institute Genomics Platform"/>
            <consortium name="The Broad Institute Genome Sequencing Center for Infectious Disease"/>
            <person name="Wu L."/>
            <person name="Ma J."/>
        </authorList>
    </citation>
    <scope>NUCLEOTIDE SEQUENCE [LARGE SCALE GENOMIC DNA]</scope>
    <source>
        <strain evidence="2 3">JCM 11813</strain>
    </source>
</reference>
<dbReference type="Proteomes" id="UP001499979">
    <property type="component" value="Unassembled WGS sequence"/>
</dbReference>
<dbReference type="EMBL" id="BAAAJE010000002">
    <property type="protein sequence ID" value="GAA1130260.1"/>
    <property type="molecule type" value="Genomic_DNA"/>
</dbReference>
<evidence type="ECO:0000313" key="2">
    <source>
        <dbReference type="EMBL" id="GAA1130260.1"/>
    </source>
</evidence>
<feature type="compositionally biased region" description="Gly residues" evidence="1">
    <location>
        <begin position="77"/>
        <end position="91"/>
    </location>
</feature>